<dbReference type="SUPFAM" id="SSF161098">
    <property type="entry name" value="MetI-like"/>
    <property type="match status" value="1"/>
</dbReference>
<evidence type="ECO:0000256" key="2">
    <source>
        <dbReference type="ARBA" id="ARBA00022448"/>
    </source>
</evidence>
<dbReference type="InterPro" id="IPR035906">
    <property type="entry name" value="MetI-like_sf"/>
</dbReference>
<proteinExistence type="inferred from homology"/>
<protein>
    <submittedName>
        <fullName evidence="8">ABC transporter permease subunit</fullName>
    </submittedName>
</protein>
<feature type="transmembrane region" description="Helical" evidence="6">
    <location>
        <begin position="87"/>
        <end position="106"/>
    </location>
</feature>
<evidence type="ECO:0000256" key="3">
    <source>
        <dbReference type="ARBA" id="ARBA00022692"/>
    </source>
</evidence>
<comment type="similarity">
    <text evidence="6">Belongs to the binding-protein-dependent transport system permease family.</text>
</comment>
<sequence>MRAGEPAPGPPGPALPALAPLALAAGLAPLLLGWIAVAPNRLLSPRPAALAETGPVLLAWALFHAALLALLLAAWRPRPNWLPEGAAVLAILALAATVGLGTAAGLPPGAAAARAAPAAGAWVALLALALATAAASALRGGTPAIPLLAALLGIGALGAAGLLDSLSLVREAQGRAADLRAALAGHLALSAAALLLALLAALPLAALSLSRPRLEAAFLGAASGIQVIPSIALFGLLIAPLAALASAFPGLRAAGLGGIGPAPAVIGIAAYLVLPLGRGVLSGLRVASADLVEAARGQGLSPGQALWQLRLPLGAGVMLGALRLAAVQAIGLATLAALVGGGGLGAVVFQGIGQLASDLILLGVLPILALSLAADAGIALLARVAPGGS</sequence>
<comment type="caution">
    <text evidence="8">The sequence shown here is derived from an EMBL/GenBank/DDBJ whole genome shotgun (WGS) entry which is preliminary data.</text>
</comment>
<keyword evidence="3 6" id="KW-0812">Transmembrane</keyword>
<feature type="transmembrane region" description="Helical" evidence="6">
    <location>
        <begin position="144"/>
        <end position="169"/>
    </location>
</feature>
<feature type="transmembrane region" description="Helical" evidence="6">
    <location>
        <begin position="181"/>
        <end position="205"/>
    </location>
</feature>
<keyword evidence="9" id="KW-1185">Reference proteome</keyword>
<dbReference type="EMBL" id="JBHLVZ010000069">
    <property type="protein sequence ID" value="MFC0387746.1"/>
    <property type="molecule type" value="Genomic_DNA"/>
</dbReference>
<dbReference type="PROSITE" id="PS50928">
    <property type="entry name" value="ABC_TM1"/>
    <property type="match status" value="1"/>
</dbReference>
<gene>
    <name evidence="8" type="ORF">ACFFIC_19695</name>
</gene>
<dbReference type="InterPro" id="IPR051204">
    <property type="entry name" value="ABC_transp_perm/SBD"/>
</dbReference>
<evidence type="ECO:0000259" key="7">
    <source>
        <dbReference type="PROSITE" id="PS50928"/>
    </source>
</evidence>
<feature type="transmembrane region" description="Helical" evidence="6">
    <location>
        <begin position="253"/>
        <end position="274"/>
    </location>
</feature>
<feature type="transmembrane region" description="Helical" evidence="6">
    <location>
        <begin position="217"/>
        <end position="241"/>
    </location>
</feature>
<reference evidence="8 9" key="1">
    <citation type="submission" date="2024-09" db="EMBL/GenBank/DDBJ databases">
        <authorList>
            <person name="Sun Q."/>
            <person name="Mori K."/>
        </authorList>
    </citation>
    <scope>NUCLEOTIDE SEQUENCE [LARGE SCALE GENOMIC DNA]</scope>
    <source>
        <strain evidence="8 9">CCM 7468</strain>
    </source>
</reference>
<feature type="transmembrane region" description="Helical" evidence="6">
    <location>
        <begin position="332"/>
        <end position="353"/>
    </location>
</feature>
<dbReference type="PANTHER" id="PTHR30177:SF30">
    <property type="entry name" value="GLYCINE BETAINE UPTAKE SYSTEM PERMEASE PROTEIN YEHY"/>
    <property type="match status" value="1"/>
</dbReference>
<evidence type="ECO:0000256" key="5">
    <source>
        <dbReference type="ARBA" id="ARBA00023136"/>
    </source>
</evidence>
<dbReference type="Proteomes" id="UP001589789">
    <property type="component" value="Unassembled WGS sequence"/>
</dbReference>
<feature type="domain" description="ABC transmembrane type-1" evidence="7">
    <location>
        <begin position="183"/>
        <end position="378"/>
    </location>
</feature>
<feature type="transmembrane region" description="Helical" evidence="6">
    <location>
        <begin position="57"/>
        <end position="75"/>
    </location>
</feature>
<dbReference type="RefSeq" id="WP_377053492.1">
    <property type="nucleotide sequence ID" value="NZ_JBHLVZ010000069.1"/>
</dbReference>
<feature type="transmembrane region" description="Helical" evidence="6">
    <location>
        <begin position="17"/>
        <end position="37"/>
    </location>
</feature>
<comment type="subcellular location">
    <subcellularLocation>
        <location evidence="1 6">Cell membrane</location>
        <topology evidence="1 6">Multi-pass membrane protein</topology>
    </subcellularLocation>
</comment>
<evidence type="ECO:0000256" key="4">
    <source>
        <dbReference type="ARBA" id="ARBA00022989"/>
    </source>
</evidence>
<keyword evidence="5 6" id="KW-0472">Membrane</keyword>
<dbReference type="Pfam" id="PF00528">
    <property type="entry name" value="BPD_transp_1"/>
    <property type="match status" value="1"/>
</dbReference>
<dbReference type="InterPro" id="IPR000515">
    <property type="entry name" value="MetI-like"/>
</dbReference>
<feature type="transmembrane region" description="Helical" evidence="6">
    <location>
        <begin position="359"/>
        <end position="382"/>
    </location>
</feature>
<organism evidence="8 9">
    <name type="scientific">Muricoccus vinaceus</name>
    <dbReference type="NCBI Taxonomy" id="424704"/>
    <lineage>
        <taxon>Bacteria</taxon>
        <taxon>Pseudomonadati</taxon>
        <taxon>Pseudomonadota</taxon>
        <taxon>Alphaproteobacteria</taxon>
        <taxon>Acetobacterales</taxon>
        <taxon>Roseomonadaceae</taxon>
        <taxon>Muricoccus</taxon>
    </lineage>
</organism>
<accession>A0ABV6IWA2</accession>
<keyword evidence="4 6" id="KW-1133">Transmembrane helix</keyword>
<keyword evidence="2 6" id="KW-0813">Transport</keyword>
<evidence type="ECO:0000313" key="8">
    <source>
        <dbReference type="EMBL" id="MFC0387746.1"/>
    </source>
</evidence>
<feature type="transmembrane region" description="Helical" evidence="6">
    <location>
        <begin position="118"/>
        <end position="138"/>
    </location>
</feature>
<evidence type="ECO:0000256" key="1">
    <source>
        <dbReference type="ARBA" id="ARBA00004651"/>
    </source>
</evidence>
<evidence type="ECO:0000256" key="6">
    <source>
        <dbReference type="RuleBase" id="RU363032"/>
    </source>
</evidence>
<dbReference type="PANTHER" id="PTHR30177">
    <property type="entry name" value="GLYCINE BETAINE/L-PROLINE TRANSPORT SYSTEM PERMEASE PROTEIN PROW"/>
    <property type="match status" value="1"/>
</dbReference>
<name>A0ABV6IWA2_9PROT</name>
<dbReference type="Gene3D" id="1.10.3720.10">
    <property type="entry name" value="MetI-like"/>
    <property type="match status" value="1"/>
</dbReference>
<evidence type="ECO:0000313" key="9">
    <source>
        <dbReference type="Proteomes" id="UP001589789"/>
    </source>
</evidence>